<dbReference type="PATRIC" id="fig|1429438.4.peg.2086"/>
<dbReference type="InterPro" id="IPR036660">
    <property type="entry name" value="Fe-S_hydroAse_TtdB_cat_sf"/>
</dbReference>
<evidence type="ECO:0000313" key="4">
    <source>
        <dbReference type="EMBL" id="ETX00713.1"/>
    </source>
</evidence>
<sequence length="219" mass="24427">MREVHLQLPLTTEDVQGLELGDAVFLNGLVFTGREGVYRQIFENGVEPPFDMRNTCNATFHCSPAVNEPSPGHYNVSAVTATASFRFAKHVPLMIERYGIRAVIGKGGMQEEIYQSAFREHGAIYLTTVGYGIGAMYGRGIKRVKDVYWKDELGLAQAMWVLEVEKFGPFLVECDVEGRSLFSRANAEVNETFQPLYEGLPQPALKRLGEVSSPTEEML</sequence>
<dbReference type="Proteomes" id="UP000019141">
    <property type="component" value="Unassembled WGS sequence"/>
</dbReference>
<dbReference type="Gene3D" id="3.20.130.10">
    <property type="entry name" value="Fe-S hydro-lyase, tartrate dehydratase beta-type, catalytic domain"/>
    <property type="match status" value="1"/>
</dbReference>
<comment type="caution">
    <text evidence="4">The sequence shown here is derived from an EMBL/GenBank/DDBJ whole genome shotgun (WGS) entry which is preliminary data.</text>
</comment>
<dbReference type="AlphaFoldDB" id="W4LRV3"/>
<keyword evidence="5" id="KW-1185">Reference proteome</keyword>
<evidence type="ECO:0000313" key="5">
    <source>
        <dbReference type="Proteomes" id="UP000019141"/>
    </source>
</evidence>
<proteinExistence type="inferred from homology"/>
<keyword evidence="2" id="KW-0456">Lyase</keyword>
<dbReference type="Pfam" id="PF05683">
    <property type="entry name" value="Fumerase_C"/>
    <property type="match status" value="1"/>
</dbReference>
<dbReference type="EMBL" id="AZHW01000313">
    <property type="protein sequence ID" value="ETX00713.1"/>
    <property type="molecule type" value="Genomic_DNA"/>
</dbReference>
<name>W4LRV3_ENTF1</name>
<evidence type="ECO:0000256" key="2">
    <source>
        <dbReference type="ARBA" id="ARBA00023239"/>
    </source>
</evidence>
<dbReference type="GO" id="GO:0016836">
    <property type="term" value="F:hydro-lyase activity"/>
    <property type="evidence" value="ECO:0007669"/>
    <property type="project" value="InterPro"/>
</dbReference>
<protein>
    <submittedName>
        <fullName evidence="4">Fumarate hydratase</fullName>
    </submittedName>
</protein>
<accession>W4LRV3</accession>
<dbReference type="SUPFAM" id="SSF117457">
    <property type="entry name" value="FumA C-terminal domain-like"/>
    <property type="match status" value="1"/>
</dbReference>
<comment type="similarity">
    <text evidence="1">Belongs to the class-I fumarase family.</text>
</comment>
<evidence type="ECO:0000259" key="3">
    <source>
        <dbReference type="Pfam" id="PF05683"/>
    </source>
</evidence>
<gene>
    <name evidence="4" type="ORF">ETSY1_10225</name>
</gene>
<dbReference type="HOGENOM" id="CLU_098588_0_0_7"/>
<dbReference type="PANTHER" id="PTHR43351:SF2">
    <property type="entry name" value="L(+)-TARTRATE DEHYDRATASE SUBUNIT BETA-RELATED"/>
    <property type="match status" value="1"/>
</dbReference>
<dbReference type="PANTHER" id="PTHR43351">
    <property type="entry name" value="L(+)-TARTRATE DEHYDRATASE SUBUNIT BETA"/>
    <property type="match status" value="1"/>
</dbReference>
<feature type="domain" description="Fe-S hydro-lyase tartrate dehydratase beta-type catalytic" evidence="3">
    <location>
        <begin position="2"/>
        <end position="184"/>
    </location>
</feature>
<evidence type="ECO:0000256" key="1">
    <source>
        <dbReference type="ARBA" id="ARBA00008876"/>
    </source>
</evidence>
<reference evidence="4 5" key="1">
    <citation type="journal article" date="2014" name="Nature">
        <title>An environmental bacterial taxon with a large and distinct metabolic repertoire.</title>
        <authorList>
            <person name="Wilson M.C."/>
            <person name="Mori T."/>
            <person name="Ruckert C."/>
            <person name="Uria A.R."/>
            <person name="Helf M.J."/>
            <person name="Takada K."/>
            <person name="Gernert C."/>
            <person name="Steffens U.A."/>
            <person name="Heycke N."/>
            <person name="Schmitt S."/>
            <person name="Rinke C."/>
            <person name="Helfrich E.J."/>
            <person name="Brachmann A.O."/>
            <person name="Gurgui C."/>
            <person name="Wakimoto T."/>
            <person name="Kracht M."/>
            <person name="Crusemann M."/>
            <person name="Hentschel U."/>
            <person name="Abe I."/>
            <person name="Matsunaga S."/>
            <person name="Kalinowski J."/>
            <person name="Takeyama H."/>
            <person name="Piel J."/>
        </authorList>
    </citation>
    <scope>NUCLEOTIDE SEQUENCE [LARGE SCALE GENOMIC DNA]</scope>
    <source>
        <strain evidence="5">TSY1</strain>
    </source>
</reference>
<dbReference type="InterPro" id="IPR004647">
    <property type="entry name" value="Fe-S_hydro-lyase_TtdB-typ_cat"/>
</dbReference>
<organism evidence="4 5">
    <name type="scientific">Entotheonella factor</name>
    <dbReference type="NCBI Taxonomy" id="1429438"/>
    <lineage>
        <taxon>Bacteria</taxon>
        <taxon>Pseudomonadati</taxon>
        <taxon>Nitrospinota/Tectimicrobiota group</taxon>
        <taxon>Candidatus Tectimicrobiota</taxon>
        <taxon>Candidatus Entotheonellia</taxon>
        <taxon>Candidatus Entotheonellales</taxon>
        <taxon>Candidatus Entotheonellaceae</taxon>
        <taxon>Candidatus Entotheonella</taxon>
    </lineage>
</organism>